<evidence type="ECO:0000256" key="3">
    <source>
        <dbReference type="ARBA" id="ARBA00022692"/>
    </source>
</evidence>
<comment type="similarity">
    <text evidence="2">Belongs to the drug/metabolite transporter (DMT) superfamily. 10 TMS drug/metabolite exporter (DME) (TC 2.A.7.3) family.</text>
</comment>
<keyword evidence="5 6" id="KW-0472">Membrane</keyword>
<dbReference type="InterPro" id="IPR000620">
    <property type="entry name" value="EamA_dom"/>
</dbReference>
<protein>
    <recommendedName>
        <fullName evidence="7">EamA domain-containing protein</fullName>
    </recommendedName>
</protein>
<feature type="domain" description="EamA" evidence="7">
    <location>
        <begin position="12"/>
        <end position="143"/>
    </location>
</feature>
<feature type="transmembrane region" description="Helical" evidence="6">
    <location>
        <begin position="254"/>
        <end position="278"/>
    </location>
</feature>
<dbReference type="PANTHER" id="PTHR22911:SF6">
    <property type="entry name" value="SOLUTE CARRIER FAMILY 35 MEMBER G1"/>
    <property type="match status" value="1"/>
</dbReference>
<dbReference type="AlphaFoldDB" id="D5BQM8"/>
<feature type="transmembrane region" description="Helical" evidence="6">
    <location>
        <begin position="12"/>
        <end position="33"/>
    </location>
</feature>
<evidence type="ECO:0000256" key="1">
    <source>
        <dbReference type="ARBA" id="ARBA00004141"/>
    </source>
</evidence>
<reference evidence="8 9" key="1">
    <citation type="journal article" date="2010" name="J. Bacteriol.">
        <title>Complete genome sequence of "Candidatus Puniceispirillum marinum" IMCC1322, a representative of the SAR116 clade in the Alphaproteobacteria.</title>
        <authorList>
            <person name="Oh H.M."/>
            <person name="Kwon K.K."/>
            <person name="Kang I."/>
            <person name="Kang S.G."/>
            <person name="Lee J.H."/>
            <person name="Kim S.J."/>
            <person name="Cho J.C."/>
        </authorList>
    </citation>
    <scope>NUCLEOTIDE SEQUENCE [LARGE SCALE GENOMIC DNA]</scope>
    <source>
        <strain evidence="8 9">IMCC1322</strain>
    </source>
</reference>
<evidence type="ECO:0000256" key="4">
    <source>
        <dbReference type="ARBA" id="ARBA00022989"/>
    </source>
</evidence>
<evidence type="ECO:0000313" key="9">
    <source>
        <dbReference type="Proteomes" id="UP000007460"/>
    </source>
</evidence>
<comment type="subcellular location">
    <subcellularLocation>
        <location evidence="1">Membrane</location>
        <topology evidence="1">Multi-pass membrane protein</topology>
    </subcellularLocation>
</comment>
<gene>
    <name evidence="8" type="ordered locus">SAR116_2503</name>
</gene>
<proteinExistence type="inferred from homology"/>
<dbReference type="STRING" id="488538.SAR116_2503"/>
<feature type="transmembrane region" description="Helical" evidence="6">
    <location>
        <begin position="152"/>
        <end position="170"/>
    </location>
</feature>
<dbReference type="Pfam" id="PF00892">
    <property type="entry name" value="EamA"/>
    <property type="match status" value="1"/>
</dbReference>
<keyword evidence="3 6" id="KW-0812">Transmembrane</keyword>
<keyword evidence="9" id="KW-1185">Reference proteome</keyword>
<dbReference type="GO" id="GO:0016020">
    <property type="term" value="C:membrane"/>
    <property type="evidence" value="ECO:0007669"/>
    <property type="project" value="UniProtKB-SubCell"/>
</dbReference>
<dbReference type="KEGG" id="apb:SAR116_2503"/>
<keyword evidence="4 6" id="KW-1133">Transmembrane helix</keyword>
<dbReference type="OrthoDB" id="148351at2"/>
<dbReference type="RefSeq" id="WP_013047372.1">
    <property type="nucleotide sequence ID" value="NC_014010.1"/>
</dbReference>
<dbReference type="InterPro" id="IPR037185">
    <property type="entry name" value="EmrE-like"/>
</dbReference>
<feature type="transmembrane region" description="Helical" evidence="6">
    <location>
        <begin position="39"/>
        <end position="59"/>
    </location>
</feature>
<evidence type="ECO:0000259" key="7">
    <source>
        <dbReference type="Pfam" id="PF00892"/>
    </source>
</evidence>
<evidence type="ECO:0000256" key="5">
    <source>
        <dbReference type="ARBA" id="ARBA00023136"/>
    </source>
</evidence>
<dbReference type="eggNOG" id="COG0697">
    <property type="taxonomic scope" value="Bacteria"/>
</dbReference>
<feature type="transmembrane region" description="Helical" evidence="6">
    <location>
        <begin position="127"/>
        <end position="146"/>
    </location>
</feature>
<feature type="transmembrane region" description="Helical" evidence="6">
    <location>
        <begin position="222"/>
        <end position="242"/>
    </location>
</feature>
<name>D5BQM8_PUNMI</name>
<dbReference type="PANTHER" id="PTHR22911">
    <property type="entry name" value="ACYL-MALONYL CONDENSING ENZYME-RELATED"/>
    <property type="match status" value="1"/>
</dbReference>
<accession>D5BQM8</accession>
<evidence type="ECO:0000256" key="2">
    <source>
        <dbReference type="ARBA" id="ARBA00009853"/>
    </source>
</evidence>
<feature type="transmembrane region" description="Helical" evidence="6">
    <location>
        <begin position="284"/>
        <end position="307"/>
    </location>
</feature>
<evidence type="ECO:0000256" key="6">
    <source>
        <dbReference type="SAM" id="Phobius"/>
    </source>
</evidence>
<organism evidence="8 9">
    <name type="scientific">Puniceispirillum marinum (strain IMCC1322)</name>
    <dbReference type="NCBI Taxonomy" id="488538"/>
    <lineage>
        <taxon>Bacteria</taxon>
        <taxon>Pseudomonadati</taxon>
        <taxon>Pseudomonadota</taxon>
        <taxon>Alphaproteobacteria</taxon>
        <taxon>Candidatus Puniceispirillales</taxon>
        <taxon>Candidatus Puniceispirillaceae</taxon>
        <taxon>Candidatus Puniceispirillum</taxon>
    </lineage>
</organism>
<sequence length="313" mass="34813">MTKTENTVLRDGIKAIMLAVFVMSLQAIAMKSFAEEMPIWQLTVLRSLLVIPVLIVACIRFAAFIDLRSDFIFWGVIRAFCMVLMNFTYYASLPLLTVSAAATAYYISPIITLIMSVFIVGERVNIIGVMAMFLAFFGTILIIDISDANFNFLILLPMLSALAYSCASIITRTKCTNAPPLFMSLLVHIAFLGSGVVASMIVGRYSDAIWAYTDYFFVASPWVPISGKMWLVMVMLAAFNLTTHMGFAMAYRQAPASMIAIWEYTYLPIVTVMAFIMFGELPEISTVLGMVAIILSGFLSLNSVALARRWRRC</sequence>
<dbReference type="Proteomes" id="UP000007460">
    <property type="component" value="Chromosome"/>
</dbReference>
<feature type="transmembrane region" description="Helical" evidence="6">
    <location>
        <begin position="182"/>
        <end position="202"/>
    </location>
</feature>
<dbReference type="HOGENOM" id="CLU_032828_2_3_5"/>
<dbReference type="EMBL" id="CP001751">
    <property type="protein sequence ID" value="ADE40746.1"/>
    <property type="molecule type" value="Genomic_DNA"/>
</dbReference>
<dbReference type="SUPFAM" id="SSF103481">
    <property type="entry name" value="Multidrug resistance efflux transporter EmrE"/>
    <property type="match status" value="2"/>
</dbReference>
<feature type="transmembrane region" description="Helical" evidence="6">
    <location>
        <begin position="71"/>
        <end position="91"/>
    </location>
</feature>
<feature type="transmembrane region" description="Helical" evidence="6">
    <location>
        <begin position="103"/>
        <end position="120"/>
    </location>
</feature>
<evidence type="ECO:0000313" key="8">
    <source>
        <dbReference type="EMBL" id="ADE40746.1"/>
    </source>
</evidence>